<dbReference type="AlphaFoldDB" id="A0AAV7MWQ1"/>
<dbReference type="EMBL" id="JANPWB010000013">
    <property type="protein sequence ID" value="KAJ1106772.1"/>
    <property type="molecule type" value="Genomic_DNA"/>
</dbReference>
<evidence type="ECO:0000313" key="1">
    <source>
        <dbReference type="EMBL" id="KAJ1106772.1"/>
    </source>
</evidence>
<organism evidence="1 2">
    <name type="scientific">Pleurodeles waltl</name>
    <name type="common">Iberian ribbed newt</name>
    <dbReference type="NCBI Taxonomy" id="8319"/>
    <lineage>
        <taxon>Eukaryota</taxon>
        <taxon>Metazoa</taxon>
        <taxon>Chordata</taxon>
        <taxon>Craniata</taxon>
        <taxon>Vertebrata</taxon>
        <taxon>Euteleostomi</taxon>
        <taxon>Amphibia</taxon>
        <taxon>Batrachia</taxon>
        <taxon>Caudata</taxon>
        <taxon>Salamandroidea</taxon>
        <taxon>Salamandridae</taxon>
        <taxon>Pleurodelinae</taxon>
        <taxon>Pleurodeles</taxon>
    </lineage>
</organism>
<reference evidence="1" key="1">
    <citation type="journal article" date="2022" name="bioRxiv">
        <title>Sequencing and chromosome-scale assembly of the giantPleurodeles waltlgenome.</title>
        <authorList>
            <person name="Brown T."/>
            <person name="Elewa A."/>
            <person name="Iarovenko S."/>
            <person name="Subramanian E."/>
            <person name="Araus A.J."/>
            <person name="Petzold A."/>
            <person name="Susuki M."/>
            <person name="Suzuki K.-i.T."/>
            <person name="Hayashi T."/>
            <person name="Toyoda A."/>
            <person name="Oliveira C."/>
            <person name="Osipova E."/>
            <person name="Leigh N.D."/>
            <person name="Simon A."/>
            <person name="Yun M.H."/>
        </authorList>
    </citation>
    <scope>NUCLEOTIDE SEQUENCE</scope>
    <source>
        <strain evidence="1">20211129_DDA</strain>
        <tissue evidence="1">Liver</tissue>
    </source>
</reference>
<evidence type="ECO:0000313" key="2">
    <source>
        <dbReference type="Proteomes" id="UP001066276"/>
    </source>
</evidence>
<gene>
    <name evidence="1" type="ORF">NDU88_004170</name>
</gene>
<accession>A0AAV7MWQ1</accession>
<comment type="caution">
    <text evidence="1">The sequence shown here is derived from an EMBL/GenBank/DDBJ whole genome shotgun (WGS) entry which is preliminary data.</text>
</comment>
<proteinExistence type="predicted"/>
<sequence>MQGVSGKALADLPGQAVWVKRIACKSSASLRQRVVGRGSGVEMVSAVPHGHCLRVCAFDAHAQSSAGVTRETAEHAQLPLKGNVEHVRHALYERPLREAEEQVSSPQLGQAAESQKIWVGVRAPSVHRPEGMARCGANRLTLRVPVG</sequence>
<name>A0AAV7MWQ1_PLEWA</name>
<protein>
    <submittedName>
        <fullName evidence="1">Uncharacterized protein</fullName>
    </submittedName>
</protein>
<dbReference type="Proteomes" id="UP001066276">
    <property type="component" value="Chromosome 9"/>
</dbReference>
<keyword evidence="2" id="KW-1185">Reference proteome</keyword>